<evidence type="ECO:0000313" key="2">
    <source>
        <dbReference type="EnsemblPlants" id="Solyc03g123810.1.1"/>
    </source>
</evidence>
<dbReference type="STRING" id="4081.K4BN79"/>
<sequence>MRDSYQKSLHVFEFRLTGDSVQLRFSTSIMDLNDLNKVWEVKKVRDDEARENVAKQSGKSSPANPSLLGLNIGGGAEVKIRLE</sequence>
<dbReference type="EnsemblPlants" id="Solyc03g123810.1.1">
    <property type="protein sequence ID" value="Solyc03g123810.1.1"/>
    <property type="gene ID" value="Solyc03g123810.1"/>
</dbReference>
<feature type="compositionally biased region" description="Polar residues" evidence="1">
    <location>
        <begin position="54"/>
        <end position="64"/>
    </location>
</feature>
<reference evidence="2" key="1">
    <citation type="journal article" date="2012" name="Nature">
        <title>The tomato genome sequence provides insights into fleshy fruit evolution.</title>
        <authorList>
            <consortium name="Tomato Genome Consortium"/>
        </authorList>
    </citation>
    <scope>NUCLEOTIDE SEQUENCE [LARGE SCALE GENOMIC DNA]</scope>
    <source>
        <strain evidence="2">cv. Heinz 1706</strain>
    </source>
</reference>
<dbReference type="PhylomeDB" id="K4BN79"/>
<protein>
    <submittedName>
        <fullName evidence="2">Uncharacterized protein</fullName>
    </submittedName>
</protein>
<dbReference type="PaxDb" id="4081-Solyc03g123810.1.1"/>
<dbReference type="HOGENOM" id="CLU_2546967_0_0_1"/>
<keyword evidence="3" id="KW-1185">Reference proteome</keyword>
<name>K4BN79_SOLLC</name>
<organism evidence="2">
    <name type="scientific">Solanum lycopersicum</name>
    <name type="common">Tomato</name>
    <name type="synonym">Lycopersicon esculentum</name>
    <dbReference type="NCBI Taxonomy" id="4081"/>
    <lineage>
        <taxon>Eukaryota</taxon>
        <taxon>Viridiplantae</taxon>
        <taxon>Streptophyta</taxon>
        <taxon>Embryophyta</taxon>
        <taxon>Tracheophyta</taxon>
        <taxon>Spermatophyta</taxon>
        <taxon>Magnoliopsida</taxon>
        <taxon>eudicotyledons</taxon>
        <taxon>Gunneridae</taxon>
        <taxon>Pentapetalae</taxon>
        <taxon>asterids</taxon>
        <taxon>lamiids</taxon>
        <taxon>Solanales</taxon>
        <taxon>Solanaceae</taxon>
        <taxon>Solanoideae</taxon>
        <taxon>Solaneae</taxon>
        <taxon>Solanum</taxon>
        <taxon>Solanum subgen. Lycopersicon</taxon>
    </lineage>
</organism>
<dbReference type="AlphaFoldDB" id="K4BN79"/>
<accession>K4BN79</accession>
<evidence type="ECO:0000256" key="1">
    <source>
        <dbReference type="SAM" id="MobiDB-lite"/>
    </source>
</evidence>
<proteinExistence type="predicted"/>
<dbReference type="Gramene" id="Solyc03g123810.1.1">
    <property type="protein sequence ID" value="Solyc03g123810.1.1"/>
    <property type="gene ID" value="Solyc03g123810.1"/>
</dbReference>
<feature type="region of interest" description="Disordered" evidence="1">
    <location>
        <begin position="49"/>
        <end position="71"/>
    </location>
</feature>
<evidence type="ECO:0000313" key="3">
    <source>
        <dbReference type="Proteomes" id="UP000004994"/>
    </source>
</evidence>
<dbReference type="Proteomes" id="UP000004994">
    <property type="component" value="Chromosome 3"/>
</dbReference>
<dbReference type="InParanoid" id="K4BN79"/>
<reference evidence="2" key="2">
    <citation type="submission" date="2015-06" db="UniProtKB">
        <authorList>
            <consortium name="EnsemblPlants"/>
        </authorList>
    </citation>
    <scope>IDENTIFICATION</scope>
    <source>
        <strain evidence="2">cv. Heinz 1706</strain>
    </source>
</reference>